<dbReference type="RefSeq" id="WP_156362614.1">
    <property type="nucleotide sequence ID" value="NZ_KK088527.1"/>
</dbReference>
<evidence type="ECO:0000313" key="2">
    <source>
        <dbReference type="Proteomes" id="UP000019666"/>
    </source>
</evidence>
<dbReference type="Proteomes" id="UP000019666">
    <property type="component" value="Unassembled WGS sequence"/>
</dbReference>
<comment type="caution">
    <text evidence="1">The sequence shown here is derived from an EMBL/GenBank/DDBJ whole genome shotgun (WGS) entry which is preliminary data.</text>
</comment>
<dbReference type="HOGENOM" id="CLU_3140307_0_0_5"/>
<keyword evidence="2" id="KW-1185">Reference proteome</keyword>
<organism evidence="1 2">
    <name type="scientific">Rubellimicrobium mesophilum DSM 19309</name>
    <dbReference type="NCBI Taxonomy" id="442562"/>
    <lineage>
        <taxon>Bacteria</taxon>
        <taxon>Pseudomonadati</taxon>
        <taxon>Pseudomonadota</taxon>
        <taxon>Alphaproteobacteria</taxon>
        <taxon>Rhodobacterales</taxon>
        <taxon>Roseobacteraceae</taxon>
        <taxon>Rubellimicrobium</taxon>
    </lineage>
</organism>
<dbReference type="STRING" id="442562.Rumeso_00663"/>
<gene>
    <name evidence="1" type="ORF">Rumeso_00663</name>
</gene>
<reference evidence="1 2" key="1">
    <citation type="submission" date="2013-02" db="EMBL/GenBank/DDBJ databases">
        <authorList>
            <person name="Fiebig A."/>
            <person name="Goeker M."/>
            <person name="Klenk H.-P.P."/>
        </authorList>
    </citation>
    <scope>NUCLEOTIDE SEQUENCE [LARGE SCALE GENOMIC DNA]</scope>
    <source>
        <strain evidence="1 2">DSM 19309</strain>
    </source>
</reference>
<dbReference type="EMBL" id="AOSK01000022">
    <property type="protein sequence ID" value="EYD77747.1"/>
    <property type="molecule type" value="Genomic_DNA"/>
</dbReference>
<protein>
    <submittedName>
        <fullName evidence="1">Uncharacterized protein</fullName>
    </submittedName>
</protein>
<dbReference type="AlphaFoldDB" id="A0A017HTA9"/>
<proteinExistence type="predicted"/>
<sequence length="49" mass="5327">MFFRLFAAADVLFTATRVAGAVELRPQADPSDFVRLSVPPKVPAPLRQG</sequence>
<evidence type="ECO:0000313" key="1">
    <source>
        <dbReference type="EMBL" id="EYD77747.1"/>
    </source>
</evidence>
<name>A0A017HTA9_9RHOB</name>
<accession>A0A017HTA9</accession>